<dbReference type="RefSeq" id="WP_146792329.1">
    <property type="nucleotide sequence ID" value="NZ_BJUU01000001.1"/>
</dbReference>
<keyword evidence="3" id="KW-1185">Reference proteome</keyword>
<comment type="caution">
    <text evidence="2">The sequence shown here is derived from an EMBL/GenBank/DDBJ whole genome shotgun (WGS) entry which is preliminary data.</text>
</comment>
<evidence type="ECO:0000313" key="3">
    <source>
        <dbReference type="Proteomes" id="UP000321749"/>
    </source>
</evidence>
<feature type="region of interest" description="Disordered" evidence="1">
    <location>
        <begin position="22"/>
        <end position="41"/>
    </location>
</feature>
<feature type="compositionally biased region" description="Low complexity" evidence="1">
    <location>
        <begin position="114"/>
        <end position="126"/>
    </location>
</feature>
<feature type="region of interest" description="Disordered" evidence="1">
    <location>
        <begin position="77"/>
        <end position="153"/>
    </location>
</feature>
<dbReference type="EMBL" id="BJUU01000001">
    <property type="protein sequence ID" value="GEK78954.1"/>
    <property type="molecule type" value="Genomic_DNA"/>
</dbReference>
<name>A0AA87RDV3_9MICO</name>
<feature type="compositionally biased region" description="Acidic residues" evidence="1">
    <location>
        <begin position="127"/>
        <end position="153"/>
    </location>
</feature>
<feature type="compositionally biased region" description="Acidic residues" evidence="1">
    <location>
        <begin position="78"/>
        <end position="113"/>
    </location>
</feature>
<evidence type="ECO:0000313" key="2">
    <source>
        <dbReference type="EMBL" id="GEK78954.1"/>
    </source>
</evidence>
<accession>A0AA87RDV3</accession>
<dbReference type="Proteomes" id="UP000321749">
    <property type="component" value="Unassembled WGS sequence"/>
</dbReference>
<dbReference type="AlphaFoldDB" id="A0AA87RDV3"/>
<sequence length="153" mass="16500">MTDWMEDRERIAAQVEDVMAGWHDSVERVPGEDGDDDTIVGRDGDTVAAILLLDEENVEAMVEAEADGALAQWLRDELAEDAERDEAELDEGGDDDLEAAADAWLGDEDEAEADTAGGDDAATETAAADDDDDFDLDDWDDPEADALIDELPA</sequence>
<gene>
    <name evidence="2" type="ORF">ABA31_03050</name>
</gene>
<proteinExistence type="predicted"/>
<protein>
    <submittedName>
        <fullName evidence="2">Uncharacterized protein</fullName>
    </submittedName>
</protein>
<reference evidence="2 3" key="1">
    <citation type="submission" date="2019-07" db="EMBL/GenBank/DDBJ databases">
        <title>Whole genome shotgun sequence of Agrococcus baldri NBRC 103055.</title>
        <authorList>
            <person name="Hosoyama A."/>
            <person name="Uohara A."/>
            <person name="Ohji S."/>
            <person name="Ichikawa N."/>
        </authorList>
    </citation>
    <scope>NUCLEOTIDE SEQUENCE [LARGE SCALE GENOMIC DNA]</scope>
    <source>
        <strain evidence="2 3">NBRC 103055</strain>
    </source>
</reference>
<evidence type="ECO:0000256" key="1">
    <source>
        <dbReference type="SAM" id="MobiDB-lite"/>
    </source>
</evidence>
<organism evidence="2 3">
    <name type="scientific">Agrococcus baldri</name>
    <dbReference type="NCBI Taxonomy" id="153730"/>
    <lineage>
        <taxon>Bacteria</taxon>
        <taxon>Bacillati</taxon>
        <taxon>Actinomycetota</taxon>
        <taxon>Actinomycetes</taxon>
        <taxon>Micrococcales</taxon>
        <taxon>Microbacteriaceae</taxon>
        <taxon>Agrococcus</taxon>
    </lineage>
</organism>